<dbReference type="InterPro" id="IPR050929">
    <property type="entry name" value="PFKA"/>
</dbReference>
<organism evidence="8 9">
    <name type="scientific">Kingdonia uniflora</name>
    <dbReference type="NCBI Taxonomy" id="39325"/>
    <lineage>
        <taxon>Eukaryota</taxon>
        <taxon>Viridiplantae</taxon>
        <taxon>Streptophyta</taxon>
        <taxon>Embryophyta</taxon>
        <taxon>Tracheophyta</taxon>
        <taxon>Spermatophyta</taxon>
        <taxon>Magnoliopsida</taxon>
        <taxon>Ranunculales</taxon>
        <taxon>Circaeasteraceae</taxon>
        <taxon>Kingdonia</taxon>
    </lineage>
</organism>
<keyword evidence="3" id="KW-0808">Transferase</keyword>
<dbReference type="EMBL" id="JACGCM010002226">
    <property type="protein sequence ID" value="KAF6142909.1"/>
    <property type="molecule type" value="Genomic_DNA"/>
</dbReference>
<sequence>MQGRSFRNTGINQAYIIGGDGTQIGASVIYKEVERCGLRVSAAKILKTIENDIAVIDKSFGFDTAVEEAQRDINATHVEVVSFENGIGIVKLM</sequence>
<comment type="caution">
    <text evidence="8">The sequence shown here is derived from an EMBL/GenBank/DDBJ whole genome shotgun (WGS) entry which is preliminary data.</text>
</comment>
<evidence type="ECO:0000256" key="3">
    <source>
        <dbReference type="ARBA" id="ARBA00022679"/>
    </source>
</evidence>
<reference evidence="8 9" key="1">
    <citation type="journal article" date="2020" name="IScience">
        <title>Genome Sequencing of the Endangered Kingdonia uniflora (Circaeasteraceae, Ranunculales) Reveals Potential Mechanisms of Evolutionary Specialization.</title>
        <authorList>
            <person name="Sun Y."/>
            <person name="Deng T."/>
            <person name="Zhang A."/>
            <person name="Moore M.J."/>
            <person name="Landis J.B."/>
            <person name="Lin N."/>
            <person name="Zhang H."/>
            <person name="Zhang X."/>
            <person name="Huang J."/>
            <person name="Zhang X."/>
            <person name="Sun H."/>
            <person name="Wang H."/>
        </authorList>
    </citation>
    <scope>NUCLEOTIDE SEQUENCE [LARGE SCALE GENOMIC DNA]</scope>
    <source>
        <strain evidence="8">TB1705</strain>
        <tissue evidence="8">Leaf</tissue>
    </source>
</reference>
<dbReference type="PRINTS" id="PR00476">
    <property type="entry name" value="PHFRCTKINASE"/>
</dbReference>
<dbReference type="InterPro" id="IPR035966">
    <property type="entry name" value="PKF_sf"/>
</dbReference>
<dbReference type="AlphaFoldDB" id="A0A7J7LK20"/>
<dbReference type="UniPathway" id="UPA00109">
    <property type="reaction ID" value="UER00182"/>
</dbReference>
<comment type="cofactor">
    <cofactor evidence="1">
        <name>Mg(2+)</name>
        <dbReference type="ChEBI" id="CHEBI:18420"/>
    </cofactor>
</comment>
<evidence type="ECO:0000256" key="4">
    <source>
        <dbReference type="ARBA" id="ARBA00022723"/>
    </source>
</evidence>
<dbReference type="OrthoDB" id="537915at2759"/>
<dbReference type="InterPro" id="IPR000023">
    <property type="entry name" value="Phosphofructokinase_dom"/>
</dbReference>
<evidence type="ECO:0000313" key="8">
    <source>
        <dbReference type="EMBL" id="KAF6142909.1"/>
    </source>
</evidence>
<dbReference type="GO" id="GO:0046872">
    <property type="term" value="F:metal ion binding"/>
    <property type="evidence" value="ECO:0007669"/>
    <property type="project" value="UniProtKB-KW"/>
</dbReference>
<evidence type="ECO:0000256" key="5">
    <source>
        <dbReference type="ARBA" id="ARBA00022777"/>
    </source>
</evidence>
<evidence type="ECO:0000256" key="1">
    <source>
        <dbReference type="ARBA" id="ARBA00001946"/>
    </source>
</evidence>
<dbReference type="GO" id="GO:0006002">
    <property type="term" value="P:fructose 6-phosphate metabolic process"/>
    <property type="evidence" value="ECO:0007669"/>
    <property type="project" value="InterPro"/>
</dbReference>
<accession>A0A7J7LK20</accession>
<dbReference type="PANTHER" id="PTHR45770">
    <property type="entry name" value="ATP-DEPENDENT 6-PHOSPHOFRUCTOKINASE 1"/>
    <property type="match status" value="1"/>
</dbReference>
<dbReference type="Pfam" id="PF00365">
    <property type="entry name" value="PFK"/>
    <property type="match status" value="1"/>
</dbReference>
<dbReference type="SUPFAM" id="SSF53784">
    <property type="entry name" value="Phosphofructokinase"/>
    <property type="match status" value="1"/>
</dbReference>
<evidence type="ECO:0000256" key="2">
    <source>
        <dbReference type="ARBA" id="ARBA00022533"/>
    </source>
</evidence>
<evidence type="ECO:0000256" key="6">
    <source>
        <dbReference type="ARBA" id="ARBA00022842"/>
    </source>
</evidence>
<dbReference type="Proteomes" id="UP000541444">
    <property type="component" value="Unassembled WGS sequence"/>
</dbReference>
<dbReference type="InterPro" id="IPR022953">
    <property type="entry name" value="ATP_PFK"/>
</dbReference>
<keyword evidence="5" id="KW-0418">Kinase</keyword>
<keyword evidence="9" id="KW-1185">Reference proteome</keyword>
<evidence type="ECO:0000313" key="9">
    <source>
        <dbReference type="Proteomes" id="UP000541444"/>
    </source>
</evidence>
<evidence type="ECO:0000259" key="7">
    <source>
        <dbReference type="Pfam" id="PF00365"/>
    </source>
</evidence>
<dbReference type="GO" id="GO:0003872">
    <property type="term" value="F:6-phosphofructokinase activity"/>
    <property type="evidence" value="ECO:0007669"/>
    <property type="project" value="InterPro"/>
</dbReference>
<gene>
    <name evidence="8" type="ORF">GIB67_003865</name>
</gene>
<keyword evidence="4" id="KW-0479">Metal-binding</keyword>
<proteinExistence type="predicted"/>
<dbReference type="Gene3D" id="3.40.50.450">
    <property type="match status" value="1"/>
</dbReference>
<keyword evidence="6" id="KW-0460">Magnesium</keyword>
<protein>
    <recommendedName>
        <fullName evidence="7">Phosphofructokinase domain-containing protein</fullName>
    </recommendedName>
</protein>
<keyword evidence="2" id="KW-0021">Allosteric enzyme</keyword>
<feature type="domain" description="Phosphofructokinase" evidence="7">
    <location>
        <begin position="5"/>
        <end position="93"/>
    </location>
</feature>
<name>A0A7J7LK20_9MAGN</name>